<proteinExistence type="predicted"/>
<accession>A0AAQ3QAT1</accession>
<dbReference type="PANTHER" id="PTHR33781">
    <property type="entry name" value="PROTEIN PHYTOCHROME KINASE SUBSTRATE 1-RELATED"/>
    <property type="match status" value="1"/>
</dbReference>
<dbReference type="PANTHER" id="PTHR33781:SF1">
    <property type="entry name" value="PROTEIN PHYTOCHROME KINASE SUBSTRATE 4"/>
    <property type="match status" value="1"/>
</dbReference>
<evidence type="ECO:0000313" key="2">
    <source>
        <dbReference type="Proteomes" id="UP001327560"/>
    </source>
</evidence>
<reference evidence="1 2" key="1">
    <citation type="submission" date="2023-10" db="EMBL/GenBank/DDBJ databases">
        <title>Chromosome-scale genome assembly provides insights into flower coloration mechanisms of Canna indica.</title>
        <authorList>
            <person name="Li C."/>
        </authorList>
    </citation>
    <scope>NUCLEOTIDE SEQUENCE [LARGE SCALE GENOMIC DNA]</scope>
    <source>
        <tissue evidence="1">Flower</tissue>
    </source>
</reference>
<dbReference type="GO" id="GO:0009638">
    <property type="term" value="P:phototropism"/>
    <property type="evidence" value="ECO:0007669"/>
    <property type="project" value="InterPro"/>
</dbReference>
<organism evidence="1 2">
    <name type="scientific">Canna indica</name>
    <name type="common">Indian-shot</name>
    <dbReference type="NCBI Taxonomy" id="4628"/>
    <lineage>
        <taxon>Eukaryota</taxon>
        <taxon>Viridiplantae</taxon>
        <taxon>Streptophyta</taxon>
        <taxon>Embryophyta</taxon>
        <taxon>Tracheophyta</taxon>
        <taxon>Spermatophyta</taxon>
        <taxon>Magnoliopsida</taxon>
        <taxon>Liliopsida</taxon>
        <taxon>Zingiberales</taxon>
        <taxon>Cannaceae</taxon>
        <taxon>Canna</taxon>
    </lineage>
</organism>
<dbReference type="InterPro" id="IPR039615">
    <property type="entry name" value="PKS"/>
</dbReference>
<keyword evidence="2" id="KW-1185">Reference proteome</keyword>
<protein>
    <recommendedName>
        <fullName evidence="3">Protein PHYTOCHROME KINASE SUBSTRATE 4</fullName>
    </recommendedName>
</protein>
<dbReference type="Proteomes" id="UP001327560">
    <property type="component" value="Chromosome 3"/>
</dbReference>
<dbReference type="AlphaFoldDB" id="A0AAQ3QAT1"/>
<gene>
    <name evidence="1" type="ORF">Cni_G10577</name>
</gene>
<name>A0AAQ3QAT1_9LILI</name>
<evidence type="ECO:0008006" key="3">
    <source>
        <dbReference type="Google" id="ProtNLM"/>
    </source>
</evidence>
<sequence>MERYGVSANFPRRPSALQTPPSFIYLPPKPHLGEPPISAYLHPEVPRPAAGIGSLDRRFGRCDVDDTDQISIFDAERYFNDGHDAIKRTIILDGLAERCDLYQRDSSSLDGDMRHGRSFSLYSTPTDSSEASWNSQSVLLGNPPVSAAFAVGALPLKDVTSSPTSAGRRLFGFRCPCSGRKSVDVEEKCSEPKSPTRSRLNLNSSVAATNLTLRAGEVGLSSIPERATPEGIKSDFSVEEMIKVKITPGNCPKGPNFFSNSTRFSPPPERTFTPEVGRKMVNSGNPCGDNGGFSFPVLNPPSLIFAEESPRKSLEAFRPTKETAAALSTPPELQRRAVVFPFFPKPPPDDDVASDASSDLFEIESFSTQPAYRRRDSLDKIPRGFDSEAPPTPSIAPSECYAPSEVSIEWSVTTAEGFDRASLANFSSAASDCGDPRFVQADRERFAAAMGGSSRRRCSGLLSCRSQKAVSVGPNPVLVRAEAVRQRMNRAR</sequence>
<evidence type="ECO:0000313" key="1">
    <source>
        <dbReference type="EMBL" id="WOL01860.1"/>
    </source>
</evidence>
<dbReference type="EMBL" id="CP136892">
    <property type="protein sequence ID" value="WOL01860.1"/>
    <property type="molecule type" value="Genomic_DNA"/>
</dbReference>